<feature type="signal peptide" evidence="2">
    <location>
        <begin position="1"/>
        <end position="22"/>
    </location>
</feature>
<dbReference type="EMBL" id="CP016172">
    <property type="protein sequence ID" value="ANN78872.1"/>
    <property type="molecule type" value="Genomic_DNA"/>
</dbReference>
<evidence type="ECO:0000313" key="4">
    <source>
        <dbReference type="Proteomes" id="UP000091926"/>
    </source>
</evidence>
<keyword evidence="4" id="KW-1185">Reference proteome</keyword>
<dbReference type="STRING" id="463014.BAU07_18665"/>
<dbReference type="PANTHER" id="PTHR42928:SF5">
    <property type="entry name" value="BLR1237 PROTEIN"/>
    <property type="match status" value="1"/>
</dbReference>
<dbReference type="Gene3D" id="3.40.190.150">
    <property type="entry name" value="Bordetella uptake gene, domain 1"/>
    <property type="match status" value="1"/>
</dbReference>
<evidence type="ECO:0000313" key="3">
    <source>
        <dbReference type="EMBL" id="ANN78872.1"/>
    </source>
</evidence>
<evidence type="ECO:0000256" key="2">
    <source>
        <dbReference type="SAM" id="SignalP"/>
    </source>
</evidence>
<dbReference type="InterPro" id="IPR042100">
    <property type="entry name" value="Bug_dom1"/>
</dbReference>
<dbReference type="OrthoDB" id="8678477at2"/>
<dbReference type="GO" id="GO:0016853">
    <property type="term" value="F:isomerase activity"/>
    <property type="evidence" value="ECO:0007669"/>
    <property type="project" value="UniProtKB-KW"/>
</dbReference>
<reference evidence="3 4" key="1">
    <citation type="submission" date="2016-06" db="EMBL/GenBank/DDBJ databases">
        <title>Complete genome sequences of Bordetella bronchialis and Bordetella flabilis.</title>
        <authorList>
            <person name="LiPuma J.J."/>
            <person name="Spilker T."/>
        </authorList>
    </citation>
    <scope>NUCLEOTIDE SEQUENCE [LARGE SCALE GENOMIC DNA]</scope>
    <source>
        <strain evidence="3 4">AU10664</strain>
    </source>
</reference>
<dbReference type="AlphaFoldDB" id="A0A193GFN7"/>
<sequence>MKSRILAAALVLGATVGTSAVAADEYPSRAITWIVPFAAGGPTDAMARNVANRVGQELKQTILIENVAGAGGTIGAAKAAKSAPDGYTFLVGHVGYMAAAPSLYERLQYDPVKDFNAVFRFPDTPLVLLVGASSPYKDVKTLVDYARGNPGKLNFGNAGVGSTSHLVAAMFAGKAGIQITPIAYKGAGPAMNDLMGGQVDAMFDQTNTALPQTRGDKVRALALTSATRMDQFPGVPTMTEGAVPGFEASTWYGLYAPKGTPPKVIETMYAAWQHALKDNAFTGKMSEQGIQLLDPAQYAPAAFQAFTAEEVKRWAEVIKQANIPRQ</sequence>
<keyword evidence="3" id="KW-0413">Isomerase</keyword>
<dbReference type="InterPro" id="IPR005064">
    <property type="entry name" value="BUG"/>
</dbReference>
<dbReference type="PANTHER" id="PTHR42928">
    <property type="entry name" value="TRICARBOXYLATE-BINDING PROTEIN"/>
    <property type="match status" value="1"/>
</dbReference>
<evidence type="ECO:0000256" key="1">
    <source>
        <dbReference type="ARBA" id="ARBA00006987"/>
    </source>
</evidence>
<organism evidence="3 4">
    <name type="scientific">Bordetella flabilis</name>
    <dbReference type="NCBI Taxonomy" id="463014"/>
    <lineage>
        <taxon>Bacteria</taxon>
        <taxon>Pseudomonadati</taxon>
        <taxon>Pseudomonadota</taxon>
        <taxon>Betaproteobacteria</taxon>
        <taxon>Burkholderiales</taxon>
        <taxon>Alcaligenaceae</taxon>
        <taxon>Bordetella</taxon>
    </lineage>
</organism>
<dbReference type="Gene3D" id="3.40.190.10">
    <property type="entry name" value="Periplasmic binding protein-like II"/>
    <property type="match status" value="1"/>
</dbReference>
<dbReference type="PIRSF" id="PIRSF017082">
    <property type="entry name" value="YflP"/>
    <property type="match status" value="1"/>
</dbReference>
<proteinExistence type="inferred from homology"/>
<dbReference type="RefSeq" id="WP_066660732.1">
    <property type="nucleotide sequence ID" value="NZ_CBCSCL010000012.1"/>
</dbReference>
<comment type="similarity">
    <text evidence="1">Belongs to the UPF0065 (bug) family.</text>
</comment>
<accession>A0A193GFN7</accession>
<dbReference type="SUPFAM" id="SSF53850">
    <property type="entry name" value="Periplasmic binding protein-like II"/>
    <property type="match status" value="1"/>
</dbReference>
<gene>
    <name evidence="3" type="ORF">BAU07_18665</name>
</gene>
<feature type="chain" id="PRO_5008258924" evidence="2">
    <location>
        <begin position="23"/>
        <end position="326"/>
    </location>
</feature>
<keyword evidence="2" id="KW-0732">Signal</keyword>
<dbReference type="KEGG" id="bfz:BAU07_18665"/>
<protein>
    <submittedName>
        <fullName evidence="3">3-carboxy-cis,cis-muconate cycloisomerase</fullName>
    </submittedName>
</protein>
<dbReference type="Proteomes" id="UP000091926">
    <property type="component" value="Chromosome"/>
</dbReference>
<name>A0A193GFN7_9BORD</name>
<dbReference type="Pfam" id="PF03401">
    <property type="entry name" value="TctC"/>
    <property type="match status" value="1"/>
</dbReference>